<dbReference type="Gene3D" id="1.10.30.10">
    <property type="entry name" value="High mobility group box domain"/>
    <property type="match status" value="1"/>
</dbReference>
<proteinExistence type="predicted"/>
<dbReference type="InterPro" id="IPR001356">
    <property type="entry name" value="HD"/>
</dbReference>
<keyword evidence="3" id="KW-0805">Transcription regulation</keyword>
<dbReference type="OrthoDB" id="5980237at2759"/>
<organism evidence="7 8">
    <name type="scientific">Paramuricea clavata</name>
    <name type="common">Red gorgonian</name>
    <name type="synonym">Violescent sea-whip</name>
    <dbReference type="NCBI Taxonomy" id="317549"/>
    <lineage>
        <taxon>Eukaryota</taxon>
        <taxon>Metazoa</taxon>
        <taxon>Cnidaria</taxon>
        <taxon>Anthozoa</taxon>
        <taxon>Octocorallia</taxon>
        <taxon>Malacalcyonacea</taxon>
        <taxon>Plexauridae</taxon>
        <taxon>Paramuricea</taxon>
    </lineage>
</organism>
<dbReference type="EMBL" id="CACRXK020010895">
    <property type="protein sequence ID" value="CAB4020306.1"/>
    <property type="molecule type" value="Genomic_DNA"/>
</dbReference>
<dbReference type="InterPro" id="IPR004212">
    <property type="entry name" value="GTF2I"/>
</dbReference>
<evidence type="ECO:0000256" key="1">
    <source>
        <dbReference type="ARBA" id="ARBA00004123"/>
    </source>
</evidence>
<protein>
    <submittedName>
        <fullName evidence="7">Uncharacterized protein</fullName>
    </submittedName>
</protein>
<name>A0A7D9IWC5_PARCT</name>
<dbReference type="Gene3D" id="1.10.10.60">
    <property type="entry name" value="Homeodomain-like"/>
    <property type="match status" value="1"/>
</dbReference>
<dbReference type="Gene3D" id="3.90.1460.10">
    <property type="entry name" value="GTF2I-like"/>
    <property type="match status" value="1"/>
</dbReference>
<gene>
    <name evidence="7" type="ORF">PACLA_8A045564</name>
</gene>
<dbReference type="CDD" id="cd00086">
    <property type="entry name" value="homeodomain"/>
    <property type="match status" value="1"/>
</dbReference>
<comment type="subcellular location">
    <subcellularLocation>
        <location evidence="1">Nucleus</location>
    </subcellularLocation>
</comment>
<evidence type="ECO:0000256" key="2">
    <source>
        <dbReference type="ARBA" id="ARBA00022737"/>
    </source>
</evidence>
<dbReference type="GO" id="GO:0005634">
    <property type="term" value="C:nucleus"/>
    <property type="evidence" value="ECO:0007669"/>
    <property type="project" value="UniProtKB-SubCell"/>
</dbReference>
<dbReference type="SUPFAM" id="SSF47095">
    <property type="entry name" value="HMG-box"/>
    <property type="match status" value="1"/>
</dbReference>
<keyword evidence="5" id="KW-0804">Transcription</keyword>
<accession>A0A7D9IWC5</accession>
<dbReference type="SUPFAM" id="SSF117773">
    <property type="entry name" value="GTF2I-like repeat"/>
    <property type="match status" value="1"/>
</dbReference>
<dbReference type="GO" id="GO:0003677">
    <property type="term" value="F:DNA binding"/>
    <property type="evidence" value="ECO:0007669"/>
    <property type="project" value="UniProtKB-KW"/>
</dbReference>
<evidence type="ECO:0000256" key="3">
    <source>
        <dbReference type="ARBA" id="ARBA00023015"/>
    </source>
</evidence>
<evidence type="ECO:0000313" key="7">
    <source>
        <dbReference type="EMBL" id="CAB4020306.1"/>
    </source>
</evidence>
<keyword evidence="4" id="KW-0238">DNA-binding</keyword>
<evidence type="ECO:0000256" key="5">
    <source>
        <dbReference type="ARBA" id="ARBA00023163"/>
    </source>
</evidence>
<keyword evidence="8" id="KW-1185">Reference proteome</keyword>
<dbReference type="InterPro" id="IPR036910">
    <property type="entry name" value="HMG_box_dom_sf"/>
</dbReference>
<reference evidence="7" key="1">
    <citation type="submission" date="2020-04" db="EMBL/GenBank/DDBJ databases">
        <authorList>
            <person name="Alioto T."/>
            <person name="Alioto T."/>
            <person name="Gomez Garrido J."/>
        </authorList>
    </citation>
    <scope>NUCLEOTIDE SEQUENCE</scope>
    <source>
        <strain evidence="7">A484AB</strain>
    </source>
</reference>
<evidence type="ECO:0000313" key="8">
    <source>
        <dbReference type="Proteomes" id="UP001152795"/>
    </source>
</evidence>
<evidence type="ECO:0000256" key="4">
    <source>
        <dbReference type="ARBA" id="ARBA00023125"/>
    </source>
</evidence>
<keyword evidence="6" id="KW-0539">Nucleus</keyword>
<evidence type="ECO:0000256" key="6">
    <source>
        <dbReference type="ARBA" id="ARBA00023242"/>
    </source>
</evidence>
<dbReference type="Proteomes" id="UP001152795">
    <property type="component" value="Unassembled WGS sequence"/>
</dbReference>
<dbReference type="InterPro" id="IPR036647">
    <property type="entry name" value="GTF2I-like_rpt_sf"/>
</dbReference>
<dbReference type="Pfam" id="PF02946">
    <property type="entry name" value="GTF2I"/>
    <property type="match status" value="1"/>
</dbReference>
<keyword evidence="2" id="KW-0677">Repeat</keyword>
<sequence length="490" mass="55473">MAARNYDVLTDEQKRVLKSFYDDGMNSTAKDKRELIVKASDQAGTSYEKVKKWIGNERRKRTLAEQMQDENLSESVDVKGPPMKRMSSGYNIFTSKMLSSDACKEIDSKAEKMSYVASKWKSLSDSECVMWKNEAKKLQRIKPSMLTEEDKKKQIAKGKKNLMNELSYLESLGCELAVVMVEPDNGIVKQYGSHNGCKFLSQNQAISLKFAEFFDCPTNQSTNYTRADVQALFNKKYSDAVGIPGCRVPYIKGGFTVTGLPKGIQVKKPSSYGVDQIKAIMAHQENIVFCLTPKDNSCNAQVTNSIVISEDARHALSKVVDEDRVDEVVAGKAILEESDVEVTDIQLSDYEFLLLTSECKKHFTEDAWKSLNGNFESCRDHEGYVLPVYTESKDPYWLFYFPGKNSELQNLEPGTKISGHWLNLMEQFKYELLYSKNRMSIDAVSIISNSGEEKNLFLRQAIALRNKNVITVPESFHKRVLACLETQGFL</sequence>
<dbReference type="PROSITE" id="PS51139">
    <property type="entry name" value="GTF2I"/>
    <property type="match status" value="1"/>
</dbReference>
<comment type="caution">
    <text evidence="7">The sequence shown here is derived from an EMBL/GenBank/DDBJ whole genome shotgun (WGS) entry which is preliminary data.</text>
</comment>
<dbReference type="AlphaFoldDB" id="A0A7D9IWC5"/>